<protein>
    <recommendedName>
        <fullName evidence="3">DUF1273 domain-containing protein</fullName>
    </recommendedName>
</protein>
<dbReference type="OrthoDB" id="9815193at2"/>
<reference evidence="1" key="1">
    <citation type="submission" date="2019-08" db="EMBL/GenBank/DDBJ databases">
        <title>Comparative genome analysis confer to the adaptation heavy metal polluted environment.</title>
        <authorList>
            <person name="Li Y."/>
        </authorList>
    </citation>
    <scope>NUCLEOTIDE SEQUENCE [LARGE SCALE GENOMIC DNA]</scope>
    <source>
        <strain evidence="1">P1</strain>
    </source>
</reference>
<keyword evidence="2" id="KW-1185">Reference proteome</keyword>
<dbReference type="EMBL" id="CP043450">
    <property type="protein sequence ID" value="QEM08543.1"/>
    <property type="molecule type" value="Genomic_DNA"/>
</dbReference>
<evidence type="ECO:0000313" key="1">
    <source>
        <dbReference type="EMBL" id="QEM08543.1"/>
    </source>
</evidence>
<dbReference type="Gene3D" id="3.40.50.450">
    <property type="match status" value="1"/>
</dbReference>
<dbReference type="RefSeq" id="WP_112573430.1">
    <property type="nucleotide sequence ID" value="NZ_CP043450.1"/>
</dbReference>
<dbReference type="AlphaFoldDB" id="A0A5C1HSV0"/>
<organism evidence="1 2">
    <name type="scientific">Mucilaginibacter rubeus</name>
    <dbReference type="NCBI Taxonomy" id="2027860"/>
    <lineage>
        <taxon>Bacteria</taxon>
        <taxon>Pseudomonadati</taxon>
        <taxon>Bacteroidota</taxon>
        <taxon>Sphingobacteriia</taxon>
        <taxon>Sphingobacteriales</taxon>
        <taxon>Sphingobacteriaceae</taxon>
        <taxon>Mucilaginibacter</taxon>
    </lineage>
</organism>
<evidence type="ECO:0000313" key="2">
    <source>
        <dbReference type="Proteomes" id="UP000251402"/>
    </source>
</evidence>
<accession>A0A5C1HSV0</accession>
<gene>
    <name evidence="1" type="ORF">DEO27_000410</name>
</gene>
<dbReference type="Proteomes" id="UP000251402">
    <property type="component" value="Chromosome"/>
</dbReference>
<name>A0A5C1HSV0_9SPHI</name>
<dbReference type="KEGG" id="mrub:DEO27_000410"/>
<sequence>MTHYILFTGHMIDKAGRPKERFPAYKEHDARIKIKDKLSEAINNADASFMGIAGGACGGDILFHELCIELGIPSTVYLALPPAEFKKASVSFAGQTWDERFDHLLQVVPFSILAANEDKSLTIWEQANLWMLDDALKSGGENMNLIALWDGQGGDDKGGTQHMVEKAREMSADVEVVRIDEI</sequence>
<proteinExistence type="predicted"/>
<evidence type="ECO:0008006" key="3">
    <source>
        <dbReference type="Google" id="ProtNLM"/>
    </source>
</evidence>